<organism evidence="2 3">
    <name type="scientific">Staphylococcus marylandisciuri</name>
    <dbReference type="NCBI Taxonomy" id="2981529"/>
    <lineage>
        <taxon>Bacteria</taxon>
        <taxon>Bacillati</taxon>
        <taxon>Bacillota</taxon>
        <taxon>Bacilli</taxon>
        <taxon>Bacillales</taxon>
        <taxon>Staphylococcaceae</taxon>
        <taxon>Staphylococcus</taxon>
    </lineage>
</organism>
<evidence type="ECO:0000313" key="3">
    <source>
        <dbReference type="Proteomes" id="UP001209553"/>
    </source>
</evidence>
<dbReference type="EMBL" id="JAOPKZ010000004">
    <property type="protein sequence ID" value="MCU5745677.1"/>
    <property type="molecule type" value="Genomic_DNA"/>
</dbReference>
<keyword evidence="3" id="KW-1185">Reference proteome</keyword>
<feature type="transmembrane region" description="Helical" evidence="1">
    <location>
        <begin position="12"/>
        <end position="32"/>
    </location>
</feature>
<dbReference type="InterPro" id="IPR035211">
    <property type="entry name" value="DUF5325"/>
</dbReference>
<keyword evidence="1" id="KW-0472">Membrane</keyword>
<sequence length="66" mass="7608">MQDNQQKKSKAIFWVLAVLAILFLTLFSFSIGAGNIPYMILTLILFIATFGVGFSLKKKYRENDWF</sequence>
<keyword evidence="1" id="KW-1133">Transmembrane helix</keyword>
<name>A0ABT2QNY8_9STAP</name>
<comment type="caution">
    <text evidence="2">The sequence shown here is derived from an EMBL/GenBank/DDBJ whole genome shotgun (WGS) entry which is preliminary data.</text>
</comment>
<accession>A0ABT2QNY8</accession>
<protein>
    <submittedName>
        <fullName evidence="2">YlaF family protein</fullName>
    </submittedName>
</protein>
<gene>
    <name evidence="2" type="ORF">N9R04_02940</name>
</gene>
<evidence type="ECO:0000256" key="1">
    <source>
        <dbReference type="SAM" id="Phobius"/>
    </source>
</evidence>
<feature type="transmembrane region" description="Helical" evidence="1">
    <location>
        <begin position="38"/>
        <end position="56"/>
    </location>
</feature>
<proteinExistence type="predicted"/>
<reference evidence="2 3" key="1">
    <citation type="journal article" date="2023" name="Int. J. Syst. Evol. Microbiol.">
        <title>Streptococcus sciuri sp. nov., Staphylococcus marylandisciuri sp. nov. and Staphylococcus americanisciuri sp. nov., isolated from faeces of eastern grey squirrel (Sciurus carolinensis).</title>
        <authorList>
            <person name="Volokhov D.V."/>
            <person name="Zagorodnyaya T.A."/>
            <person name="Furtak V.A."/>
            <person name="Nattanmai G."/>
            <person name="Randall L."/>
            <person name="Jose S."/>
            <person name="Gao Y."/>
            <person name="Eisenberg T."/>
            <person name="Delmonte P."/>
            <person name="Blom J."/>
            <person name="Mitchell K.K."/>
        </authorList>
    </citation>
    <scope>NUCLEOTIDE SEQUENCE [LARGE SCALE GENOMIC DNA]</scope>
    <source>
        <strain evidence="2 3">SQ8-PEA</strain>
    </source>
</reference>
<dbReference type="Proteomes" id="UP001209553">
    <property type="component" value="Unassembled WGS sequence"/>
</dbReference>
<dbReference type="RefSeq" id="WP_262855047.1">
    <property type="nucleotide sequence ID" value="NZ_JAOPKZ010000004.1"/>
</dbReference>
<keyword evidence="1" id="KW-0812">Transmembrane</keyword>
<evidence type="ECO:0000313" key="2">
    <source>
        <dbReference type="EMBL" id="MCU5745677.1"/>
    </source>
</evidence>
<dbReference type="Pfam" id="PF17259">
    <property type="entry name" value="DUF5325"/>
    <property type="match status" value="1"/>
</dbReference>